<keyword evidence="1" id="KW-0472">Membrane</keyword>
<evidence type="ECO:0000256" key="1">
    <source>
        <dbReference type="SAM" id="Phobius"/>
    </source>
</evidence>
<dbReference type="AlphaFoldDB" id="A0A1M4UU79"/>
<protein>
    <recommendedName>
        <fullName evidence="4">TadE-like protein</fullName>
    </recommendedName>
</protein>
<keyword evidence="1" id="KW-1133">Transmembrane helix</keyword>
<proteinExistence type="predicted"/>
<keyword evidence="1" id="KW-0812">Transmembrane</keyword>
<keyword evidence="3" id="KW-1185">Reference proteome</keyword>
<reference evidence="3" key="1">
    <citation type="submission" date="2016-11" db="EMBL/GenBank/DDBJ databases">
        <authorList>
            <person name="Varghese N."/>
            <person name="Submissions S."/>
        </authorList>
    </citation>
    <scope>NUCLEOTIDE SEQUENCE [LARGE SCALE GENOMIC DNA]</scope>
    <source>
        <strain evidence="3">DSM 19514</strain>
    </source>
</reference>
<dbReference type="STRING" id="1121881.SAMN02745225_01090"/>
<name>A0A1M4UU79_9ACTN</name>
<evidence type="ECO:0000313" key="2">
    <source>
        <dbReference type="EMBL" id="SHE60150.1"/>
    </source>
</evidence>
<gene>
    <name evidence="2" type="ORF">SAMN02745225_01090</name>
</gene>
<organism evidence="2 3">
    <name type="scientific">Ferrithrix thermotolerans DSM 19514</name>
    <dbReference type="NCBI Taxonomy" id="1121881"/>
    <lineage>
        <taxon>Bacteria</taxon>
        <taxon>Bacillati</taxon>
        <taxon>Actinomycetota</taxon>
        <taxon>Acidimicrobiia</taxon>
        <taxon>Acidimicrobiales</taxon>
        <taxon>Acidimicrobiaceae</taxon>
        <taxon>Ferrithrix</taxon>
    </lineage>
</organism>
<dbReference type="EMBL" id="FQUL01000012">
    <property type="protein sequence ID" value="SHE60150.1"/>
    <property type="molecule type" value="Genomic_DNA"/>
</dbReference>
<evidence type="ECO:0000313" key="3">
    <source>
        <dbReference type="Proteomes" id="UP000184295"/>
    </source>
</evidence>
<dbReference type="Proteomes" id="UP000184295">
    <property type="component" value="Unassembled WGS sequence"/>
</dbReference>
<accession>A0A1M4UU79</accession>
<evidence type="ECO:0008006" key="4">
    <source>
        <dbReference type="Google" id="ProtNLM"/>
    </source>
</evidence>
<feature type="transmembrane region" description="Helical" evidence="1">
    <location>
        <begin position="55"/>
        <end position="75"/>
    </location>
</feature>
<sequence>MRFRSFSSDEKKILTPPSSIVRDSCFTTTRTIQNLGVCCRRRLSNSSGLAGVESVFFITVLVIFATSLVVSLARLSYAKVITDNLAYNAARLETLDNSIYLPGSLTEVSIFGERVKLTSPADIQPCSYITVKASATLPILPVPYLRQITYITVASTTTLPTDAYKVAQSLGLNCQ</sequence>